<dbReference type="AlphaFoldDB" id="G8QLG0"/>
<feature type="transmembrane region" description="Helical" evidence="1">
    <location>
        <begin position="161"/>
        <end position="178"/>
    </location>
</feature>
<dbReference type="HOGENOM" id="CLU_023163_0_0_4"/>
<dbReference type="Proteomes" id="UP000005633">
    <property type="component" value="Chromosome"/>
</dbReference>
<evidence type="ECO:0000256" key="1">
    <source>
        <dbReference type="SAM" id="Phobius"/>
    </source>
</evidence>
<keyword evidence="1" id="KW-0472">Membrane</keyword>
<keyword evidence="1" id="KW-1133">Transmembrane helix</keyword>
<feature type="domain" description="DUF6311" evidence="2">
    <location>
        <begin position="22"/>
        <end position="421"/>
    </location>
</feature>
<feature type="transmembrane region" description="Helical" evidence="1">
    <location>
        <begin position="12"/>
        <end position="36"/>
    </location>
</feature>
<feature type="transmembrane region" description="Helical" evidence="1">
    <location>
        <begin position="190"/>
        <end position="214"/>
    </location>
</feature>
<evidence type="ECO:0000259" key="2">
    <source>
        <dbReference type="Pfam" id="PF19830"/>
    </source>
</evidence>
<feature type="transmembrane region" description="Helical" evidence="1">
    <location>
        <begin position="107"/>
        <end position="126"/>
    </location>
</feature>
<organism evidence="4 5">
    <name type="scientific">Azospira oryzae (strain ATCC BAA-33 / DSM 13638 / PS)</name>
    <name type="common">Dechlorosoma suillum</name>
    <dbReference type="NCBI Taxonomy" id="640081"/>
    <lineage>
        <taxon>Bacteria</taxon>
        <taxon>Pseudomonadati</taxon>
        <taxon>Pseudomonadota</taxon>
        <taxon>Betaproteobacteria</taxon>
        <taxon>Rhodocyclales</taxon>
        <taxon>Rhodocyclaceae</taxon>
        <taxon>Azospira</taxon>
    </lineage>
</organism>
<evidence type="ECO:0008006" key="6">
    <source>
        <dbReference type="Google" id="ProtNLM"/>
    </source>
</evidence>
<dbReference type="Pfam" id="PF19830">
    <property type="entry name" value="DUF6311"/>
    <property type="match status" value="1"/>
</dbReference>
<proteinExistence type="predicted"/>
<dbReference type="EMBL" id="CP003153">
    <property type="protein sequence ID" value="AEV24489.1"/>
    <property type="molecule type" value="Genomic_DNA"/>
</dbReference>
<feature type="transmembrane region" description="Helical" evidence="1">
    <location>
        <begin position="305"/>
        <end position="324"/>
    </location>
</feature>
<dbReference type="InterPro" id="IPR058671">
    <property type="entry name" value="DUF6311_C"/>
</dbReference>
<dbReference type="Pfam" id="PF25853">
    <property type="entry name" value="DUF6311_C"/>
    <property type="match status" value="1"/>
</dbReference>
<evidence type="ECO:0000259" key="3">
    <source>
        <dbReference type="Pfam" id="PF25853"/>
    </source>
</evidence>
<protein>
    <recommendedName>
        <fullName evidence="6">Glycosyltransferase RgtA/B/C/D-like domain-containing protein</fullName>
    </recommendedName>
</protein>
<evidence type="ECO:0000313" key="4">
    <source>
        <dbReference type="EMBL" id="AEV24489.1"/>
    </source>
</evidence>
<feature type="transmembrane region" description="Helical" evidence="1">
    <location>
        <begin position="336"/>
        <end position="359"/>
    </location>
</feature>
<feature type="domain" description="DUF6311" evidence="3">
    <location>
        <begin position="451"/>
        <end position="528"/>
    </location>
</feature>
<keyword evidence="1" id="KW-0812">Transmembrane</keyword>
<sequence length="579" mass="64396">MAMNKQVAITASCWSDTIVAIVIGASAFWLIVGFGVLDTSNILWLTTVSDTTTHYLGWVFYRNDGWHWPPGLNPNYGLEYSSSVIFSDSIPLVAFVVKLFAGVLPPVFQYSGWWLFLCFILQAYFSIRLLRLVSDDPWIVYLGGILFVFSPPMLWRLGGHFSMVAHWLVLIAIYMYFSSAERTLAQKCKWALLLACAAVVHTYLFAMILPVWGANVYKRAQAADIRLKEFYPEILVVIGSALCALWLAGFFPLRSSYLSGGYGVHRINLLSLFNPHGVASVASDQWSYVLPAVPQGAGDYEGFNYLGLGGILIFVLAIAPAIKYRRLVLTDVFKPLAIACLLLTVFAITNHLGFGGVSLDVWLPKFVIKIANVMRASGRFFWPVFYIILLACIWLISKTYPRAVGISILALSAVLQVADTQAGWRQFHEKFSLNSSVWPQSIYSDERVLSLVSAYPRLRALPAANAIKDWDHLVNLATSVKIPTDVAYLARANDAAYASRAKEVDELLRSGQRLPEDSVYFLNREFATRVIPTMAAEDRMFVLSSEVLIYAPAYSAKGLNVSLPVASSLQDLGVVDEKK</sequence>
<dbReference type="KEGG" id="dsu:Dsui_0064"/>
<evidence type="ECO:0000313" key="5">
    <source>
        <dbReference type="Proteomes" id="UP000005633"/>
    </source>
</evidence>
<feature type="transmembrane region" description="Helical" evidence="1">
    <location>
        <begin position="234"/>
        <end position="253"/>
    </location>
</feature>
<name>G8QLG0_AZOOP</name>
<gene>
    <name evidence="4" type="ordered locus">Dsui_0064</name>
</gene>
<accession>G8QLG0</accession>
<dbReference type="InterPro" id="IPR046278">
    <property type="entry name" value="DUF6311"/>
</dbReference>
<dbReference type="eggNOG" id="COG1287">
    <property type="taxonomic scope" value="Bacteria"/>
</dbReference>
<feature type="transmembrane region" description="Helical" evidence="1">
    <location>
        <begin position="138"/>
        <end position="155"/>
    </location>
</feature>
<reference evidence="4 5" key="1">
    <citation type="journal article" date="2012" name="J. Bacteriol.">
        <title>Complete genome sequence of the anaerobic perchlorate-reducing bacterium Azospira suillum strain PS.</title>
        <authorList>
            <person name="Byrne-Bailey K.G."/>
            <person name="Coates J.D."/>
        </authorList>
    </citation>
    <scope>NUCLEOTIDE SEQUENCE [LARGE SCALE GENOMIC DNA]</scope>
    <source>
        <strain evidence="5">ATCC BAA-33 / DSM 13638 / PS</strain>
    </source>
</reference>
<feature type="transmembrane region" description="Helical" evidence="1">
    <location>
        <begin position="380"/>
        <end position="397"/>
    </location>
</feature>
<dbReference type="STRING" id="640081.Dsui_0064"/>